<keyword evidence="9" id="KW-0498">Mitosis</keyword>
<evidence type="ECO:0000256" key="12">
    <source>
        <dbReference type="ARBA" id="ARBA00023242"/>
    </source>
</evidence>
<proteinExistence type="predicted"/>
<dbReference type="GO" id="GO:0003676">
    <property type="term" value="F:nucleic acid binding"/>
    <property type="evidence" value="ECO:0007669"/>
    <property type="project" value="InterPro"/>
</dbReference>
<feature type="compositionally biased region" description="Acidic residues" evidence="15">
    <location>
        <begin position="286"/>
        <end position="301"/>
    </location>
</feature>
<keyword evidence="5" id="KW-0217">Developmental protein</keyword>
<keyword evidence="8" id="KW-0863">Zinc-finger</keyword>
<evidence type="ECO:0000313" key="17">
    <source>
        <dbReference type="EnsemblPlants" id="Kaladp0076s0316.6.v1.1"/>
    </source>
</evidence>
<dbReference type="GO" id="GO:0008270">
    <property type="term" value="F:zinc ion binding"/>
    <property type="evidence" value="ECO:0007669"/>
    <property type="project" value="UniProtKB-KW"/>
</dbReference>
<evidence type="ECO:0000256" key="2">
    <source>
        <dbReference type="ARBA" id="ARBA00004324"/>
    </source>
</evidence>
<dbReference type="OMA" id="KQPPDAQ"/>
<evidence type="ECO:0000256" key="4">
    <source>
        <dbReference type="ARBA" id="ARBA00022454"/>
    </source>
</evidence>
<feature type="domain" description="ZNF380 coiled-coil" evidence="16">
    <location>
        <begin position="183"/>
        <end position="262"/>
    </location>
</feature>
<keyword evidence="13" id="KW-0131">Cell cycle</keyword>
<dbReference type="InterPro" id="IPR059039">
    <property type="entry name" value="ZNF380_CC"/>
</dbReference>
<evidence type="ECO:0000256" key="3">
    <source>
        <dbReference type="ARBA" id="ARBA00017358"/>
    </source>
</evidence>
<evidence type="ECO:0000256" key="9">
    <source>
        <dbReference type="ARBA" id="ARBA00022776"/>
    </source>
</evidence>
<dbReference type="EnsemblPlants" id="Kaladp0076s0316.5.v1.1">
    <property type="protein sequence ID" value="Kaladp0076s0316.5.v1.1"/>
    <property type="gene ID" value="Kaladp0076s0316.v1.1"/>
</dbReference>
<feature type="region of interest" description="Disordered" evidence="15">
    <location>
        <begin position="80"/>
        <end position="100"/>
    </location>
</feature>
<dbReference type="InterPro" id="IPR036236">
    <property type="entry name" value="Znf_C2H2_sf"/>
</dbReference>
<evidence type="ECO:0000313" key="18">
    <source>
        <dbReference type="Proteomes" id="UP000594263"/>
    </source>
</evidence>
<dbReference type="EnsemblPlants" id="Kaladp0076s0316.6.v1.1">
    <property type="protein sequence ID" value="Kaladp0076s0316.6.v1.1"/>
    <property type="gene ID" value="Kaladp0076s0316.v1.1"/>
</dbReference>
<dbReference type="Gramene" id="Kaladp0076s0316.2.v1.1">
    <property type="protein sequence ID" value="Kaladp0076s0316.2.v1.1"/>
    <property type="gene ID" value="Kaladp0076s0316.v1.1"/>
</dbReference>
<dbReference type="SUPFAM" id="SSF57667">
    <property type="entry name" value="beta-beta-alpha zinc fingers"/>
    <property type="match status" value="1"/>
</dbReference>
<keyword evidence="12" id="KW-0539">Nucleus</keyword>
<keyword evidence="18" id="KW-1185">Reference proteome</keyword>
<evidence type="ECO:0000256" key="15">
    <source>
        <dbReference type="SAM" id="MobiDB-lite"/>
    </source>
</evidence>
<keyword evidence="6" id="KW-0132">Cell division</keyword>
<evidence type="ECO:0000259" key="16">
    <source>
        <dbReference type="Pfam" id="PF23406"/>
    </source>
</evidence>
<dbReference type="Gramene" id="Kaladp0076s0316.7.v1.1">
    <property type="protein sequence ID" value="Kaladp0076s0316.7.v1.1"/>
    <property type="gene ID" value="Kaladp0076s0316.v1.1"/>
</dbReference>
<dbReference type="GO" id="GO:0033314">
    <property type="term" value="P:mitotic DNA replication checkpoint signaling"/>
    <property type="evidence" value="ECO:0007669"/>
    <property type="project" value="TreeGrafter"/>
</dbReference>
<dbReference type="EnsemblPlants" id="Kaladp0076s0316.7.v1.1">
    <property type="protein sequence ID" value="Kaladp0076s0316.7.v1.1"/>
    <property type="gene ID" value="Kaladp0076s0316.v1.1"/>
</dbReference>
<dbReference type="GO" id="GO:0005681">
    <property type="term" value="C:spliceosomal complex"/>
    <property type="evidence" value="ECO:0007669"/>
    <property type="project" value="InterPro"/>
</dbReference>
<keyword evidence="11" id="KW-0175">Coiled coil</keyword>
<keyword evidence="10" id="KW-0862">Zinc</keyword>
<dbReference type="PANTHER" id="PTHR13278">
    <property type="entry name" value="ZINC FINGER PROTEIN 830"/>
    <property type="match status" value="1"/>
</dbReference>
<dbReference type="Gramene" id="Kaladp0076s0316.5.v1.1">
    <property type="protein sequence ID" value="Kaladp0076s0316.5.v1.1"/>
    <property type="gene ID" value="Kaladp0076s0316.v1.1"/>
</dbReference>
<evidence type="ECO:0000256" key="1">
    <source>
        <dbReference type="ARBA" id="ARBA00004286"/>
    </source>
</evidence>
<dbReference type="Proteomes" id="UP000594263">
    <property type="component" value="Unplaced"/>
</dbReference>
<dbReference type="GO" id="GO:0033260">
    <property type="term" value="P:nuclear DNA replication"/>
    <property type="evidence" value="ECO:0007669"/>
    <property type="project" value="TreeGrafter"/>
</dbReference>
<dbReference type="InterPro" id="IPR040050">
    <property type="entry name" value="ZNF830-like"/>
</dbReference>
<comment type="subcellular location">
    <subcellularLocation>
        <location evidence="1">Chromosome</location>
    </subcellularLocation>
    <subcellularLocation>
        <location evidence="2">Nucleus speckle</location>
    </subcellularLocation>
</comment>
<feature type="region of interest" description="Disordered" evidence="15">
    <location>
        <begin position="264"/>
        <end position="309"/>
    </location>
</feature>
<reference evidence="17" key="1">
    <citation type="submission" date="2021-01" db="UniProtKB">
        <authorList>
            <consortium name="EnsemblPlants"/>
        </authorList>
    </citation>
    <scope>IDENTIFICATION</scope>
</reference>
<accession>A0A7N0UQ47</accession>
<dbReference type="GO" id="GO:0044773">
    <property type="term" value="P:mitotic DNA damage checkpoint signaling"/>
    <property type="evidence" value="ECO:0007669"/>
    <property type="project" value="TreeGrafter"/>
</dbReference>
<evidence type="ECO:0000256" key="14">
    <source>
        <dbReference type="ARBA" id="ARBA00030672"/>
    </source>
</evidence>
<dbReference type="Gramene" id="Kaladp0076s0316.6.v1.1">
    <property type="protein sequence ID" value="Kaladp0076s0316.6.v1.1"/>
    <property type="gene ID" value="Kaladp0076s0316.v1.1"/>
</dbReference>
<keyword evidence="4" id="KW-0158">Chromosome</keyword>
<name>A0A7N0UQ47_KALFE</name>
<keyword evidence="7" id="KW-0479">Metal-binding</keyword>
<sequence length="309" mass="34441">MDKKKNALFRAKLEERKKNQVKRIDHPLIRYNDNDQPVCKVCDLALKSDLLWDAHQVSARHHQAIKNLKGSAARVTEVNSVKPKHQTEQLQLKTDSVKSVHPNVADTEKSGILEQGPSHTLPADFFDNSKETKRQKTGNISAPVAKVSSHDNMGPPADRTPAKAVAPEADAVDTAPTPSTGSLPAGFFDNKDADLRARGIKPVKPNVNDEYKEFEKLIQDDLQEVDNRLEEEEIDAAEMIEIAETLEQRAYREKVERLKNLKMKVAEAKSSASKQEGAASRKVTVDEESSSDSDGDYDDSTVDWRAQHL</sequence>
<evidence type="ECO:0000256" key="10">
    <source>
        <dbReference type="ARBA" id="ARBA00022833"/>
    </source>
</evidence>
<dbReference type="EnsemblPlants" id="Kaladp0076s0316.1.v1.1">
    <property type="protein sequence ID" value="Kaladp0076s0316.1.v1.1"/>
    <property type="gene ID" value="Kaladp0076s0316.v1.1"/>
</dbReference>
<dbReference type="EnsemblPlants" id="Kaladp0076s0316.2.v1.1">
    <property type="protein sequence ID" value="Kaladp0076s0316.2.v1.1"/>
    <property type="gene ID" value="Kaladp0076s0316.v1.1"/>
</dbReference>
<organism evidence="17 18">
    <name type="scientific">Kalanchoe fedtschenkoi</name>
    <name type="common">Lavender scallops</name>
    <name type="synonym">South American air plant</name>
    <dbReference type="NCBI Taxonomy" id="63787"/>
    <lineage>
        <taxon>Eukaryota</taxon>
        <taxon>Viridiplantae</taxon>
        <taxon>Streptophyta</taxon>
        <taxon>Embryophyta</taxon>
        <taxon>Tracheophyta</taxon>
        <taxon>Spermatophyta</taxon>
        <taxon>Magnoliopsida</taxon>
        <taxon>eudicotyledons</taxon>
        <taxon>Gunneridae</taxon>
        <taxon>Pentapetalae</taxon>
        <taxon>Saxifragales</taxon>
        <taxon>Crassulaceae</taxon>
        <taxon>Kalanchoe</taxon>
    </lineage>
</organism>
<evidence type="ECO:0000256" key="5">
    <source>
        <dbReference type="ARBA" id="ARBA00022473"/>
    </source>
</evidence>
<evidence type="ECO:0000256" key="6">
    <source>
        <dbReference type="ARBA" id="ARBA00022618"/>
    </source>
</evidence>
<evidence type="ECO:0000256" key="13">
    <source>
        <dbReference type="ARBA" id="ARBA00023306"/>
    </source>
</evidence>
<evidence type="ECO:0000256" key="11">
    <source>
        <dbReference type="ARBA" id="ARBA00023054"/>
    </source>
</evidence>
<protein>
    <recommendedName>
        <fullName evidence="3">Zinc finger protein 830</fullName>
    </recommendedName>
    <alternativeName>
        <fullName evidence="14">Coiled-coil domain-containing protein 16</fullName>
    </alternativeName>
</protein>
<evidence type="ECO:0000256" key="7">
    <source>
        <dbReference type="ARBA" id="ARBA00022723"/>
    </source>
</evidence>
<dbReference type="PANTHER" id="PTHR13278:SF0">
    <property type="entry name" value="ZINC FINGER PROTEIN 830"/>
    <property type="match status" value="1"/>
</dbReference>
<dbReference type="Pfam" id="PF23406">
    <property type="entry name" value="ZNF380_CC"/>
    <property type="match status" value="1"/>
</dbReference>
<evidence type="ECO:0000256" key="8">
    <source>
        <dbReference type="ARBA" id="ARBA00022771"/>
    </source>
</evidence>
<dbReference type="Gramene" id="Kaladp0076s0316.1.v1.1">
    <property type="protein sequence ID" value="Kaladp0076s0316.1.v1.1"/>
    <property type="gene ID" value="Kaladp0076s0316.v1.1"/>
</dbReference>
<dbReference type="AlphaFoldDB" id="A0A7N0UQ47"/>